<proteinExistence type="predicted"/>
<evidence type="ECO:0008006" key="3">
    <source>
        <dbReference type="Google" id="ProtNLM"/>
    </source>
</evidence>
<organism evidence="1 2">
    <name type="scientific">Antrodiella citrinella</name>
    <dbReference type="NCBI Taxonomy" id="2447956"/>
    <lineage>
        <taxon>Eukaryota</taxon>
        <taxon>Fungi</taxon>
        <taxon>Dikarya</taxon>
        <taxon>Basidiomycota</taxon>
        <taxon>Agaricomycotina</taxon>
        <taxon>Agaricomycetes</taxon>
        <taxon>Polyporales</taxon>
        <taxon>Steccherinaceae</taxon>
        <taxon>Antrodiella</taxon>
    </lineage>
</organism>
<reference evidence="1 2" key="1">
    <citation type="submission" date="2019-02" db="EMBL/GenBank/DDBJ databases">
        <title>Genome sequencing of the rare red list fungi Antrodiella citrinella (Flaviporus citrinellus).</title>
        <authorList>
            <person name="Buettner E."/>
            <person name="Kellner H."/>
        </authorList>
    </citation>
    <scope>NUCLEOTIDE SEQUENCE [LARGE SCALE GENOMIC DNA]</scope>
    <source>
        <strain evidence="1 2">DSM 108506</strain>
    </source>
</reference>
<keyword evidence="2" id="KW-1185">Reference proteome</keyword>
<sequence length="411" mass="46932">MAGDVFVDFLQDVEILAKRSEVLSLADKSTEWLIEEEERIHRQLSTVRTFINAGPRVLIGSLSEDLLLKIFMTVVAVVCVHTDDDDELDMDAISPHAGRLVVVDVRFRFELMEKFSGCLENETWTRLETLTLTLPLRLPIAFSFSDHHLPNFRDFRLDGVVPRSWSSAIFRDLHTLHLENDFHDDSMLPSFEAFLDVLDSCLLLQNLLVRRSPCRHLLSEEVTKYPEPKRVVQLHHLLSLQLDFSQEIDIAYLLAHLVIPQKTRVSINRLRQTTNNGALACLPRSKANFELLKAITSVRVTSDETDIIDGTTATTVYGWFAHDDPKQCLKLDAQHAQHAQAAKEVFRRTEVRATLFEMGIAFPQLQYLKVICLDGARLLPIAEEEWVRILKSLPLLVRLELRMKSAPPPPT</sequence>
<accession>A0A4S4MUY7</accession>
<evidence type="ECO:0000313" key="2">
    <source>
        <dbReference type="Proteomes" id="UP000308730"/>
    </source>
</evidence>
<comment type="caution">
    <text evidence="1">The sequence shown here is derived from an EMBL/GenBank/DDBJ whole genome shotgun (WGS) entry which is preliminary data.</text>
</comment>
<dbReference type="Proteomes" id="UP000308730">
    <property type="component" value="Unassembled WGS sequence"/>
</dbReference>
<evidence type="ECO:0000313" key="1">
    <source>
        <dbReference type="EMBL" id="THH29397.1"/>
    </source>
</evidence>
<protein>
    <recommendedName>
        <fullName evidence="3">F-box domain-containing protein</fullName>
    </recommendedName>
</protein>
<dbReference type="EMBL" id="SGPM01000125">
    <property type="protein sequence ID" value="THH29397.1"/>
    <property type="molecule type" value="Genomic_DNA"/>
</dbReference>
<name>A0A4S4MUY7_9APHY</name>
<gene>
    <name evidence="1" type="ORF">EUX98_g4790</name>
</gene>
<dbReference type="AlphaFoldDB" id="A0A4S4MUY7"/>